<proteinExistence type="predicted"/>
<dbReference type="KEGG" id="ptm:GSPATT00004536001"/>
<dbReference type="RefSeq" id="XP_001423840.1">
    <property type="nucleotide sequence ID" value="XM_001423803.1"/>
</dbReference>
<name>A0BD25_PARTE</name>
<evidence type="ECO:0000313" key="2">
    <source>
        <dbReference type="Proteomes" id="UP000000600"/>
    </source>
</evidence>
<sequence>MFQTKKSNIKFTIDKQFYASIQKNVTENKPVQVCPSKFPAKSQQIDKTANPKLRTKQSEPILKQIPSLINQRKISDNQQLPNSAEQTKCYDGNSQLIQQLIQENMKLKKQNLAKDSIINQLITNNDTQKVNLCRASTSQTERNAHKLLKQQNNQKTARKSMEELSSLGFTFCNTEQKNYQKECEQFSIKSSKSPVKFPKEFQIIPNQKKFFV</sequence>
<dbReference type="InParanoid" id="A0BD25"/>
<organism evidence="1 2">
    <name type="scientific">Paramecium tetraurelia</name>
    <dbReference type="NCBI Taxonomy" id="5888"/>
    <lineage>
        <taxon>Eukaryota</taxon>
        <taxon>Sar</taxon>
        <taxon>Alveolata</taxon>
        <taxon>Ciliophora</taxon>
        <taxon>Intramacronucleata</taxon>
        <taxon>Oligohymenophorea</taxon>
        <taxon>Peniculida</taxon>
        <taxon>Parameciidae</taxon>
        <taxon>Paramecium</taxon>
    </lineage>
</organism>
<dbReference type="HOGENOM" id="CLU_1404963_0_0_1"/>
<dbReference type="OrthoDB" id="292276at2759"/>
<gene>
    <name evidence="1" type="ORF">GSPATT00004536001</name>
</gene>
<keyword evidence="2" id="KW-1185">Reference proteome</keyword>
<dbReference type="AlphaFoldDB" id="A0BD25"/>
<dbReference type="EMBL" id="CT867986">
    <property type="protein sequence ID" value="CAK56442.1"/>
    <property type="molecule type" value="Genomic_DNA"/>
</dbReference>
<dbReference type="OMA" id="KECEQFS"/>
<accession>A0BD25</accession>
<dbReference type="Proteomes" id="UP000000600">
    <property type="component" value="Unassembled WGS sequence"/>
</dbReference>
<dbReference type="GeneID" id="5009624"/>
<reference evidence="1 2" key="1">
    <citation type="journal article" date="2006" name="Nature">
        <title>Global trends of whole-genome duplications revealed by the ciliate Paramecium tetraurelia.</title>
        <authorList>
            <consortium name="Genoscope"/>
            <person name="Aury J.-M."/>
            <person name="Jaillon O."/>
            <person name="Duret L."/>
            <person name="Noel B."/>
            <person name="Jubin C."/>
            <person name="Porcel B.M."/>
            <person name="Segurens B."/>
            <person name="Daubin V."/>
            <person name="Anthouard V."/>
            <person name="Aiach N."/>
            <person name="Arnaiz O."/>
            <person name="Billaut A."/>
            <person name="Beisson J."/>
            <person name="Blanc I."/>
            <person name="Bouhouche K."/>
            <person name="Camara F."/>
            <person name="Duharcourt S."/>
            <person name="Guigo R."/>
            <person name="Gogendeau D."/>
            <person name="Katinka M."/>
            <person name="Keller A.-M."/>
            <person name="Kissmehl R."/>
            <person name="Klotz C."/>
            <person name="Koll F."/>
            <person name="Le Moue A."/>
            <person name="Lepere C."/>
            <person name="Malinsky S."/>
            <person name="Nowacki M."/>
            <person name="Nowak J.K."/>
            <person name="Plattner H."/>
            <person name="Poulain J."/>
            <person name="Ruiz F."/>
            <person name="Serrano V."/>
            <person name="Zagulski M."/>
            <person name="Dessen P."/>
            <person name="Betermier M."/>
            <person name="Weissenbach J."/>
            <person name="Scarpelli C."/>
            <person name="Schachter V."/>
            <person name="Sperling L."/>
            <person name="Meyer E."/>
            <person name="Cohen J."/>
            <person name="Wincker P."/>
        </authorList>
    </citation>
    <scope>NUCLEOTIDE SEQUENCE [LARGE SCALE GENOMIC DNA]</scope>
    <source>
        <strain evidence="1 2">Stock d4-2</strain>
    </source>
</reference>
<protein>
    <submittedName>
        <fullName evidence="1">Uncharacterized protein</fullName>
    </submittedName>
</protein>
<evidence type="ECO:0000313" key="1">
    <source>
        <dbReference type="EMBL" id="CAK56442.1"/>
    </source>
</evidence>